<dbReference type="EMBL" id="NBSK02000008">
    <property type="protein sequence ID" value="KAJ0189674.1"/>
    <property type="molecule type" value="Genomic_DNA"/>
</dbReference>
<dbReference type="Proteomes" id="UP000235145">
    <property type="component" value="Unassembled WGS sequence"/>
</dbReference>
<accession>A0A9R1UM65</accession>
<feature type="domain" description="Reticulon" evidence="7">
    <location>
        <begin position="36"/>
        <end position="175"/>
    </location>
</feature>
<organism evidence="8 9">
    <name type="scientific">Lactuca sativa</name>
    <name type="common">Garden lettuce</name>
    <dbReference type="NCBI Taxonomy" id="4236"/>
    <lineage>
        <taxon>Eukaryota</taxon>
        <taxon>Viridiplantae</taxon>
        <taxon>Streptophyta</taxon>
        <taxon>Embryophyta</taxon>
        <taxon>Tracheophyta</taxon>
        <taxon>Spermatophyta</taxon>
        <taxon>Magnoliopsida</taxon>
        <taxon>eudicotyledons</taxon>
        <taxon>Gunneridae</taxon>
        <taxon>Pentapetalae</taxon>
        <taxon>asterids</taxon>
        <taxon>campanulids</taxon>
        <taxon>Asterales</taxon>
        <taxon>Asteraceae</taxon>
        <taxon>Cichorioideae</taxon>
        <taxon>Cichorieae</taxon>
        <taxon>Lactucinae</taxon>
        <taxon>Lactuca</taxon>
    </lineage>
</organism>
<protein>
    <recommendedName>
        <fullName evidence="6">Reticulon-like protein</fullName>
    </recommendedName>
</protein>
<sequence>MSTYTYLSNDNDNRARRMRLFGRERPIYEILGGGKAANILLWRDKAVSGAVFIGVLTLWFLFEVAEYNLVTFLCHFTITLMLVIFIWSNGAKVFKWTPPEIPKFLLEESMLCKVICEKLNVFLSWLIYIACGNDIKLFCLVILVVSMLSTIGNYITASNLLFIGKQTLFITCFLYLSISYYVWKLFYNYYTPSNKYKMSFYATFVICQCIEGREPFLMVLYKGCWIVCMGTLPYLYERHEEKVNYLFATLIWRISKAYNTFDRNIVSKIPRWPLKHRKYL</sequence>
<gene>
    <name evidence="8" type="ORF">LSAT_V11C800446170</name>
</gene>
<evidence type="ECO:0000313" key="8">
    <source>
        <dbReference type="EMBL" id="KAJ0189674.1"/>
    </source>
</evidence>
<feature type="transmembrane region" description="Helical" evidence="6">
    <location>
        <begin position="135"/>
        <end position="155"/>
    </location>
</feature>
<feature type="transmembrane region" description="Helical" evidence="6">
    <location>
        <begin position="167"/>
        <end position="183"/>
    </location>
</feature>
<evidence type="ECO:0000256" key="1">
    <source>
        <dbReference type="ARBA" id="ARBA00004477"/>
    </source>
</evidence>
<keyword evidence="3 6" id="KW-0256">Endoplasmic reticulum</keyword>
<comment type="caution">
    <text evidence="8">The sequence shown here is derived from an EMBL/GenBank/DDBJ whole genome shotgun (WGS) entry which is preliminary data.</text>
</comment>
<evidence type="ECO:0000256" key="2">
    <source>
        <dbReference type="ARBA" id="ARBA00022692"/>
    </source>
</evidence>
<dbReference type="InterPro" id="IPR003388">
    <property type="entry name" value="Reticulon"/>
</dbReference>
<evidence type="ECO:0000256" key="5">
    <source>
        <dbReference type="ARBA" id="ARBA00023136"/>
    </source>
</evidence>
<evidence type="ECO:0000259" key="7">
    <source>
        <dbReference type="PROSITE" id="PS50845"/>
    </source>
</evidence>
<keyword evidence="4 6" id="KW-1133">Transmembrane helix</keyword>
<dbReference type="GO" id="GO:0005789">
    <property type="term" value="C:endoplasmic reticulum membrane"/>
    <property type="evidence" value="ECO:0007669"/>
    <property type="project" value="UniProtKB-SubCell"/>
</dbReference>
<keyword evidence="5 6" id="KW-0472">Membrane</keyword>
<dbReference type="Pfam" id="PF02453">
    <property type="entry name" value="Reticulon"/>
    <property type="match status" value="1"/>
</dbReference>
<comment type="subcellular location">
    <subcellularLocation>
        <location evidence="1 6">Endoplasmic reticulum membrane</location>
        <topology evidence="1 6">Multi-pass membrane protein</topology>
    </subcellularLocation>
</comment>
<proteinExistence type="predicted"/>
<dbReference type="PANTHER" id="PTHR10994">
    <property type="entry name" value="RETICULON"/>
    <property type="match status" value="1"/>
</dbReference>
<name>A0A9R1UM65_LACSA</name>
<reference evidence="8 9" key="1">
    <citation type="journal article" date="2017" name="Nat. Commun.">
        <title>Genome assembly with in vitro proximity ligation data and whole-genome triplication in lettuce.</title>
        <authorList>
            <person name="Reyes-Chin-Wo S."/>
            <person name="Wang Z."/>
            <person name="Yang X."/>
            <person name="Kozik A."/>
            <person name="Arikit S."/>
            <person name="Song C."/>
            <person name="Xia L."/>
            <person name="Froenicke L."/>
            <person name="Lavelle D.O."/>
            <person name="Truco M.J."/>
            <person name="Xia R."/>
            <person name="Zhu S."/>
            <person name="Xu C."/>
            <person name="Xu H."/>
            <person name="Xu X."/>
            <person name="Cox K."/>
            <person name="Korf I."/>
            <person name="Meyers B.C."/>
            <person name="Michelmore R.W."/>
        </authorList>
    </citation>
    <scope>NUCLEOTIDE SEQUENCE [LARGE SCALE GENOMIC DNA]</scope>
    <source>
        <strain evidence="9">cv. Salinas</strain>
        <tissue evidence="8">Seedlings</tissue>
    </source>
</reference>
<keyword evidence="9" id="KW-1185">Reference proteome</keyword>
<dbReference type="PROSITE" id="PS50845">
    <property type="entry name" value="RETICULON"/>
    <property type="match status" value="1"/>
</dbReference>
<evidence type="ECO:0000313" key="9">
    <source>
        <dbReference type="Proteomes" id="UP000235145"/>
    </source>
</evidence>
<dbReference type="GO" id="GO:0009617">
    <property type="term" value="P:response to bacterium"/>
    <property type="evidence" value="ECO:0007669"/>
    <property type="project" value="InterPro"/>
</dbReference>
<dbReference type="InterPro" id="IPR045064">
    <property type="entry name" value="Reticulon-like"/>
</dbReference>
<evidence type="ECO:0000256" key="4">
    <source>
        <dbReference type="ARBA" id="ARBA00022989"/>
    </source>
</evidence>
<keyword evidence="2 6" id="KW-0812">Transmembrane</keyword>
<dbReference type="AlphaFoldDB" id="A0A9R1UM65"/>
<evidence type="ECO:0000256" key="3">
    <source>
        <dbReference type="ARBA" id="ARBA00022824"/>
    </source>
</evidence>
<feature type="transmembrane region" description="Helical" evidence="6">
    <location>
        <begin position="68"/>
        <end position="89"/>
    </location>
</feature>
<feature type="transmembrane region" description="Helical" evidence="6">
    <location>
        <begin position="46"/>
        <end position="62"/>
    </location>
</feature>
<evidence type="ECO:0000256" key="6">
    <source>
        <dbReference type="RuleBase" id="RU363132"/>
    </source>
</evidence>
<dbReference type="PANTHER" id="PTHR10994:SF85">
    <property type="entry name" value="RETICULON-LIKE PROTEIN B9"/>
    <property type="match status" value="1"/>
</dbReference>